<evidence type="ECO:0000256" key="1">
    <source>
        <dbReference type="SAM" id="MobiDB-lite"/>
    </source>
</evidence>
<comment type="caution">
    <text evidence="2">The sequence shown here is derived from an EMBL/GenBank/DDBJ whole genome shotgun (WGS) entry which is preliminary data.</text>
</comment>
<proteinExistence type="predicted"/>
<feature type="region of interest" description="Disordered" evidence="1">
    <location>
        <begin position="1"/>
        <end position="25"/>
    </location>
</feature>
<feature type="region of interest" description="Disordered" evidence="1">
    <location>
        <begin position="61"/>
        <end position="89"/>
    </location>
</feature>
<reference evidence="2" key="1">
    <citation type="submission" date="2021-01" db="EMBL/GenBank/DDBJ databases">
        <title>Adiantum capillus-veneris genome.</title>
        <authorList>
            <person name="Fang Y."/>
            <person name="Liao Q."/>
        </authorList>
    </citation>
    <scope>NUCLEOTIDE SEQUENCE</scope>
    <source>
        <strain evidence="2">H3</strain>
        <tissue evidence="2">Leaf</tissue>
    </source>
</reference>
<evidence type="ECO:0000313" key="2">
    <source>
        <dbReference type="EMBL" id="KAI5068824.1"/>
    </source>
</evidence>
<name>A0A9D4UJ36_ADICA</name>
<dbReference type="Proteomes" id="UP000886520">
    <property type="component" value="Chromosome 16"/>
</dbReference>
<gene>
    <name evidence="2" type="ORF">GOP47_0017169</name>
</gene>
<accession>A0A9D4UJ36</accession>
<keyword evidence="3" id="KW-1185">Reference proteome</keyword>
<sequence>MMFSPLPRSWPGPRRPSFTSSPHRASLLALSNSTIPSRSLTQQPLVGPQLYSPPLCNAELPPSCSARSPSTARDRHPFKAHGHHHPTPLIASVNHGFLLQTMAL</sequence>
<protein>
    <submittedName>
        <fullName evidence="2">Uncharacterized protein</fullName>
    </submittedName>
</protein>
<dbReference type="AlphaFoldDB" id="A0A9D4UJ36"/>
<dbReference type="EMBL" id="JABFUD020000016">
    <property type="protein sequence ID" value="KAI5068824.1"/>
    <property type="molecule type" value="Genomic_DNA"/>
</dbReference>
<organism evidence="2 3">
    <name type="scientific">Adiantum capillus-veneris</name>
    <name type="common">Maidenhair fern</name>
    <dbReference type="NCBI Taxonomy" id="13818"/>
    <lineage>
        <taxon>Eukaryota</taxon>
        <taxon>Viridiplantae</taxon>
        <taxon>Streptophyta</taxon>
        <taxon>Embryophyta</taxon>
        <taxon>Tracheophyta</taxon>
        <taxon>Polypodiopsida</taxon>
        <taxon>Polypodiidae</taxon>
        <taxon>Polypodiales</taxon>
        <taxon>Pteridineae</taxon>
        <taxon>Pteridaceae</taxon>
        <taxon>Vittarioideae</taxon>
        <taxon>Adiantum</taxon>
    </lineage>
</organism>
<evidence type="ECO:0000313" key="3">
    <source>
        <dbReference type="Proteomes" id="UP000886520"/>
    </source>
</evidence>